<dbReference type="AlphaFoldDB" id="A0AA38PL62"/>
<evidence type="ECO:0000313" key="2">
    <source>
        <dbReference type="EMBL" id="KAJ3844521.1"/>
    </source>
</evidence>
<dbReference type="EMBL" id="MU805951">
    <property type="protein sequence ID" value="KAJ3844521.1"/>
    <property type="molecule type" value="Genomic_DNA"/>
</dbReference>
<keyword evidence="3" id="KW-1185">Reference proteome</keyword>
<reference evidence="2" key="1">
    <citation type="submission" date="2022-08" db="EMBL/GenBank/DDBJ databases">
        <authorList>
            <consortium name="DOE Joint Genome Institute"/>
            <person name="Min B."/>
            <person name="Riley R."/>
            <person name="Sierra-Patev S."/>
            <person name="Naranjo-Ortiz M."/>
            <person name="Looney B."/>
            <person name="Konkel Z."/>
            <person name="Slot J.C."/>
            <person name="Sakamoto Y."/>
            <person name="Steenwyk J.L."/>
            <person name="Rokas A."/>
            <person name="Carro J."/>
            <person name="Camarero S."/>
            <person name="Ferreira P."/>
            <person name="Molpeceres G."/>
            <person name="Ruiz-Duenas F.J."/>
            <person name="Serrano A."/>
            <person name="Henrissat B."/>
            <person name="Drula E."/>
            <person name="Hughes K.W."/>
            <person name="Mata J.L."/>
            <person name="Ishikawa N.K."/>
            <person name="Vargas-Isla R."/>
            <person name="Ushijima S."/>
            <person name="Smith C.A."/>
            <person name="Ahrendt S."/>
            <person name="Andreopoulos W."/>
            <person name="He G."/>
            <person name="Labutti K."/>
            <person name="Lipzen A."/>
            <person name="Ng V."/>
            <person name="Sandor L."/>
            <person name="Barry K."/>
            <person name="Martinez A.T."/>
            <person name="Xiao Y."/>
            <person name="Gibbons J.G."/>
            <person name="Terashima K."/>
            <person name="Hibbett D.S."/>
            <person name="Grigoriev I.V."/>
        </authorList>
    </citation>
    <scope>NUCLEOTIDE SEQUENCE</scope>
    <source>
        <strain evidence="2">TFB9207</strain>
    </source>
</reference>
<evidence type="ECO:0000256" key="1">
    <source>
        <dbReference type="SAM" id="MobiDB-lite"/>
    </source>
</evidence>
<accession>A0AA38PL62</accession>
<feature type="region of interest" description="Disordered" evidence="1">
    <location>
        <begin position="250"/>
        <end position="277"/>
    </location>
</feature>
<gene>
    <name evidence="2" type="ORF">F5878DRAFT_637248</name>
</gene>
<evidence type="ECO:0000313" key="3">
    <source>
        <dbReference type="Proteomes" id="UP001163846"/>
    </source>
</evidence>
<dbReference type="Proteomes" id="UP001163846">
    <property type="component" value="Unassembled WGS sequence"/>
</dbReference>
<proteinExistence type="predicted"/>
<protein>
    <submittedName>
        <fullName evidence="2">Uncharacterized protein</fullName>
    </submittedName>
</protein>
<name>A0AA38PL62_9AGAR</name>
<sequence length="277" mass="31739">MDWVEVEIHRAVQLPVDEQRDYELDSVERVELGRIEEESPNSEESERERRWLWTPLRESSIFELFRQTRPTSFPESKHFWSVPTAAYPHLKSLDGRFNIVTKRSCIANTKRLRITHLHIILPLDIVLRTLRSIVLRVRRERSGIVRTVANEGQNDEEEPLFRSCLPIHLQFTVPSTSPSTLNSKSSLSISFLHDLSIFRQIKSILNLSTGEGNEGAKSAERGEHGLMFFVFVAGSVLVRLCRLEEGKEVEEKQLDSNPNPNPDSKHSARSTNLAFAA</sequence>
<comment type="caution">
    <text evidence="2">The sequence shown here is derived from an EMBL/GenBank/DDBJ whole genome shotgun (WGS) entry which is preliminary data.</text>
</comment>
<organism evidence="2 3">
    <name type="scientific">Lentinula raphanica</name>
    <dbReference type="NCBI Taxonomy" id="153919"/>
    <lineage>
        <taxon>Eukaryota</taxon>
        <taxon>Fungi</taxon>
        <taxon>Dikarya</taxon>
        <taxon>Basidiomycota</taxon>
        <taxon>Agaricomycotina</taxon>
        <taxon>Agaricomycetes</taxon>
        <taxon>Agaricomycetidae</taxon>
        <taxon>Agaricales</taxon>
        <taxon>Marasmiineae</taxon>
        <taxon>Omphalotaceae</taxon>
        <taxon>Lentinula</taxon>
    </lineage>
</organism>